<evidence type="ECO:0000256" key="6">
    <source>
        <dbReference type="SAM" id="Phobius"/>
    </source>
</evidence>
<dbReference type="SUPFAM" id="SSF103473">
    <property type="entry name" value="MFS general substrate transporter"/>
    <property type="match status" value="1"/>
</dbReference>
<evidence type="ECO:0000313" key="8">
    <source>
        <dbReference type="EMBL" id="CAA9290066.1"/>
    </source>
</evidence>
<dbReference type="PANTHER" id="PTHR43124:SF3">
    <property type="entry name" value="CHLORAMPHENICOL EFFLUX PUMP RV0191"/>
    <property type="match status" value="1"/>
</dbReference>
<dbReference type="EMBL" id="CADCTP010000412">
    <property type="protein sequence ID" value="CAA9290066.1"/>
    <property type="molecule type" value="Genomic_DNA"/>
</dbReference>
<feature type="transmembrane region" description="Helical" evidence="6">
    <location>
        <begin position="36"/>
        <end position="59"/>
    </location>
</feature>
<feature type="transmembrane region" description="Helical" evidence="6">
    <location>
        <begin position="91"/>
        <end position="113"/>
    </location>
</feature>
<keyword evidence="2" id="KW-1003">Cell membrane</keyword>
<dbReference type="Pfam" id="PF07690">
    <property type="entry name" value="MFS_1"/>
    <property type="match status" value="1"/>
</dbReference>
<dbReference type="GO" id="GO:0022857">
    <property type="term" value="F:transmembrane transporter activity"/>
    <property type="evidence" value="ECO:0007669"/>
    <property type="project" value="InterPro"/>
</dbReference>
<protein>
    <submittedName>
        <fullName evidence="8">Uncharacterized MFS-type transporter</fullName>
    </submittedName>
</protein>
<feature type="transmembrane region" description="Helical" evidence="6">
    <location>
        <begin position="274"/>
        <end position="293"/>
    </location>
</feature>
<reference evidence="8" key="1">
    <citation type="submission" date="2020-02" db="EMBL/GenBank/DDBJ databases">
        <authorList>
            <person name="Meier V. D."/>
        </authorList>
    </citation>
    <scope>NUCLEOTIDE SEQUENCE</scope>
    <source>
        <strain evidence="8">AVDCRST_MAG41</strain>
    </source>
</reference>
<keyword evidence="3 6" id="KW-0812">Transmembrane</keyword>
<feature type="transmembrane region" description="Helical" evidence="6">
    <location>
        <begin position="157"/>
        <end position="175"/>
    </location>
</feature>
<evidence type="ECO:0000256" key="3">
    <source>
        <dbReference type="ARBA" id="ARBA00022692"/>
    </source>
</evidence>
<feature type="transmembrane region" description="Helical" evidence="6">
    <location>
        <begin position="66"/>
        <end position="85"/>
    </location>
</feature>
<feature type="transmembrane region" description="Helical" evidence="6">
    <location>
        <begin position="299"/>
        <end position="321"/>
    </location>
</feature>
<accession>A0A6J4JXG1</accession>
<proteinExistence type="predicted"/>
<evidence type="ECO:0000256" key="5">
    <source>
        <dbReference type="ARBA" id="ARBA00023136"/>
    </source>
</evidence>
<keyword evidence="4 6" id="KW-1133">Transmembrane helix</keyword>
<gene>
    <name evidence="8" type="ORF">AVDCRST_MAG41-4490</name>
</gene>
<evidence type="ECO:0000256" key="2">
    <source>
        <dbReference type="ARBA" id="ARBA00022475"/>
    </source>
</evidence>
<dbReference type="GO" id="GO:0005886">
    <property type="term" value="C:plasma membrane"/>
    <property type="evidence" value="ECO:0007669"/>
    <property type="project" value="UniProtKB-SubCell"/>
</dbReference>
<dbReference type="PROSITE" id="PS50850">
    <property type="entry name" value="MFS"/>
    <property type="match status" value="1"/>
</dbReference>
<comment type="subcellular location">
    <subcellularLocation>
        <location evidence="1">Cell membrane</location>
        <topology evidence="1">Multi-pass membrane protein</topology>
    </subcellularLocation>
</comment>
<evidence type="ECO:0000259" key="7">
    <source>
        <dbReference type="PROSITE" id="PS50850"/>
    </source>
</evidence>
<evidence type="ECO:0000256" key="4">
    <source>
        <dbReference type="ARBA" id="ARBA00022989"/>
    </source>
</evidence>
<feature type="transmembrane region" description="Helical" evidence="6">
    <location>
        <begin position="206"/>
        <end position="227"/>
    </location>
</feature>
<dbReference type="InterPro" id="IPR036259">
    <property type="entry name" value="MFS_trans_sf"/>
</dbReference>
<sequence>MWGLGVLAYVVAVFDRASLGVAGLDAQQRFGTTAAVLSLFGVVQLGVYAALQVPVGVLLDRIGSRRMIAAGALLMAGGQLLLANADGVPTGLLARVLVGAGDAMTFISVLRLVPAWFPARRVPVVSQLTGLLGQAGQVVAAYPLVAGLHGPGWTPTFSTAAAVGVVVSVLVLLGLRNAPAGVAPLAAPDGRRAALRASWREAGTRLGLWTHFVTQFSGNTFALFWGYPYLVEAQGLSPAAASGLLTLLVVTGMGLGPLLGALAGRWPARRSTMVLGIVLGSAATWTLVLAWPGRAPLPVLVLLALALASNGPGSMVGFDFARTENPPARLGSASGIVNVGGFLATLLTILAVGLLLDASGSYRVALCVQYLFWAVGLLGVLRHRRTVRRRRGYVVDALPKAVARKLAATRS</sequence>
<feature type="transmembrane region" description="Helical" evidence="6">
    <location>
        <begin position="362"/>
        <end position="381"/>
    </location>
</feature>
<feature type="domain" description="Major facilitator superfamily (MFS) profile" evidence="7">
    <location>
        <begin position="1"/>
        <end position="391"/>
    </location>
</feature>
<feature type="transmembrane region" description="Helical" evidence="6">
    <location>
        <begin position="333"/>
        <end position="356"/>
    </location>
</feature>
<feature type="transmembrane region" description="Helical" evidence="6">
    <location>
        <begin position="239"/>
        <end position="262"/>
    </location>
</feature>
<dbReference type="InterPro" id="IPR050189">
    <property type="entry name" value="MFS_Efflux_Transporters"/>
</dbReference>
<dbReference type="PANTHER" id="PTHR43124">
    <property type="entry name" value="PURINE EFFLUX PUMP PBUE"/>
    <property type="match status" value="1"/>
</dbReference>
<name>A0A6J4JXG1_9ACTN</name>
<keyword evidence="5 6" id="KW-0472">Membrane</keyword>
<organism evidence="8">
    <name type="scientific">uncultured Mycobacteriales bacterium</name>
    <dbReference type="NCBI Taxonomy" id="581187"/>
    <lineage>
        <taxon>Bacteria</taxon>
        <taxon>Bacillati</taxon>
        <taxon>Actinomycetota</taxon>
        <taxon>Actinomycetes</taxon>
        <taxon>Mycobacteriales</taxon>
        <taxon>environmental samples</taxon>
    </lineage>
</organism>
<dbReference type="Gene3D" id="1.20.1250.20">
    <property type="entry name" value="MFS general substrate transporter like domains"/>
    <property type="match status" value="2"/>
</dbReference>
<dbReference type="InterPro" id="IPR020846">
    <property type="entry name" value="MFS_dom"/>
</dbReference>
<dbReference type="AlphaFoldDB" id="A0A6J4JXG1"/>
<dbReference type="InterPro" id="IPR011701">
    <property type="entry name" value="MFS"/>
</dbReference>
<evidence type="ECO:0000256" key="1">
    <source>
        <dbReference type="ARBA" id="ARBA00004651"/>
    </source>
</evidence>
<dbReference type="CDD" id="cd06174">
    <property type="entry name" value="MFS"/>
    <property type="match status" value="1"/>
</dbReference>